<proteinExistence type="predicted"/>
<keyword evidence="1" id="KW-1185">Reference proteome</keyword>
<dbReference type="WBParaSite" id="PgR069_g039_t01">
    <property type="protein sequence ID" value="PgR069_g039_t01"/>
    <property type="gene ID" value="PgR069_g039"/>
</dbReference>
<sequence>VSFSQLLEQILSQQPEMDNRLDQLADDIVESAARATATVRKTFTNSLISILHGTERVLRTIEEGSVIAQSRICHTIVSLKEEERLHQQAEQTGVELNKVPSMNIVSDEVATGTPPFADDWKVDIHLTADKESSC</sequence>
<reference evidence="2" key="1">
    <citation type="submission" date="2022-11" db="UniProtKB">
        <authorList>
            <consortium name="WormBaseParasite"/>
        </authorList>
    </citation>
    <scope>IDENTIFICATION</scope>
</reference>
<evidence type="ECO:0000313" key="2">
    <source>
        <dbReference type="WBParaSite" id="PgR069_g039_t01"/>
    </source>
</evidence>
<name>A0A915BXX7_PARUN</name>
<organism evidence="1 2">
    <name type="scientific">Parascaris univalens</name>
    <name type="common">Nematode worm</name>
    <dbReference type="NCBI Taxonomy" id="6257"/>
    <lineage>
        <taxon>Eukaryota</taxon>
        <taxon>Metazoa</taxon>
        <taxon>Ecdysozoa</taxon>
        <taxon>Nematoda</taxon>
        <taxon>Chromadorea</taxon>
        <taxon>Rhabditida</taxon>
        <taxon>Spirurina</taxon>
        <taxon>Ascaridomorpha</taxon>
        <taxon>Ascaridoidea</taxon>
        <taxon>Ascarididae</taxon>
        <taxon>Parascaris</taxon>
    </lineage>
</organism>
<protein>
    <submittedName>
        <fullName evidence="2">Uncharacterized protein</fullName>
    </submittedName>
</protein>
<accession>A0A915BXX7</accession>
<dbReference type="Proteomes" id="UP000887569">
    <property type="component" value="Unplaced"/>
</dbReference>
<evidence type="ECO:0000313" key="1">
    <source>
        <dbReference type="Proteomes" id="UP000887569"/>
    </source>
</evidence>
<dbReference type="AlphaFoldDB" id="A0A915BXX7"/>